<proteinExistence type="predicted"/>
<feature type="region of interest" description="Disordered" evidence="1">
    <location>
        <begin position="1"/>
        <end position="33"/>
    </location>
</feature>
<reference evidence="3" key="1">
    <citation type="submission" date="2022-11" db="UniProtKB">
        <authorList>
            <consortium name="WormBaseParasite"/>
        </authorList>
    </citation>
    <scope>IDENTIFICATION</scope>
</reference>
<dbReference type="Proteomes" id="UP000887564">
    <property type="component" value="Unplaced"/>
</dbReference>
<dbReference type="AlphaFoldDB" id="A0A914RBB1"/>
<evidence type="ECO:0000256" key="1">
    <source>
        <dbReference type="SAM" id="MobiDB-lite"/>
    </source>
</evidence>
<dbReference type="WBParaSite" id="PEQ_0000200001-mRNA-1">
    <property type="protein sequence ID" value="PEQ_0000200001-mRNA-1"/>
    <property type="gene ID" value="PEQ_0000200001"/>
</dbReference>
<accession>A0A914RBB1</accession>
<organism evidence="2 3">
    <name type="scientific">Parascaris equorum</name>
    <name type="common">Equine roundworm</name>
    <dbReference type="NCBI Taxonomy" id="6256"/>
    <lineage>
        <taxon>Eukaryota</taxon>
        <taxon>Metazoa</taxon>
        <taxon>Ecdysozoa</taxon>
        <taxon>Nematoda</taxon>
        <taxon>Chromadorea</taxon>
        <taxon>Rhabditida</taxon>
        <taxon>Spirurina</taxon>
        <taxon>Ascaridomorpha</taxon>
        <taxon>Ascaridoidea</taxon>
        <taxon>Ascarididae</taxon>
        <taxon>Parascaris</taxon>
    </lineage>
</organism>
<evidence type="ECO:0000313" key="2">
    <source>
        <dbReference type="Proteomes" id="UP000887564"/>
    </source>
</evidence>
<protein>
    <submittedName>
        <fullName evidence="3">Uncharacterized protein</fullName>
    </submittedName>
</protein>
<evidence type="ECO:0000313" key="3">
    <source>
        <dbReference type="WBParaSite" id="PEQ_0000200001-mRNA-1"/>
    </source>
</evidence>
<keyword evidence="2" id="KW-1185">Reference proteome</keyword>
<name>A0A914RBB1_PAREQ</name>
<sequence length="33" mass="4119">RIQEKEEEFENTRRNHQRRDQGEERGTPHQEKA</sequence>